<gene>
    <name evidence="1" type="ORF">QBC38DRAFT_365448</name>
</gene>
<comment type="caution">
    <text evidence="1">The sequence shown here is derived from an EMBL/GenBank/DDBJ whole genome shotgun (WGS) entry which is preliminary data.</text>
</comment>
<sequence length="65" mass="7782">MCSYYAHAFSCKHVTYSFARFCDPAGLIQTRCNDRHIWQTIRMDEHCEECKATHYYASDSGRRRR</sequence>
<evidence type="ECO:0000313" key="2">
    <source>
        <dbReference type="Proteomes" id="UP001301958"/>
    </source>
</evidence>
<dbReference type="EMBL" id="MU865340">
    <property type="protein sequence ID" value="KAK4226901.1"/>
    <property type="molecule type" value="Genomic_DNA"/>
</dbReference>
<protein>
    <submittedName>
        <fullName evidence="1">Uncharacterized protein</fullName>
    </submittedName>
</protein>
<proteinExistence type="predicted"/>
<accession>A0AAN7BP34</accession>
<name>A0AAN7BP34_9PEZI</name>
<keyword evidence="2" id="KW-1185">Reference proteome</keyword>
<dbReference type="Proteomes" id="UP001301958">
    <property type="component" value="Unassembled WGS sequence"/>
</dbReference>
<evidence type="ECO:0000313" key="1">
    <source>
        <dbReference type="EMBL" id="KAK4226901.1"/>
    </source>
</evidence>
<organism evidence="1 2">
    <name type="scientific">Podospora fimiseda</name>
    <dbReference type="NCBI Taxonomy" id="252190"/>
    <lineage>
        <taxon>Eukaryota</taxon>
        <taxon>Fungi</taxon>
        <taxon>Dikarya</taxon>
        <taxon>Ascomycota</taxon>
        <taxon>Pezizomycotina</taxon>
        <taxon>Sordariomycetes</taxon>
        <taxon>Sordariomycetidae</taxon>
        <taxon>Sordariales</taxon>
        <taxon>Podosporaceae</taxon>
        <taxon>Podospora</taxon>
    </lineage>
</organism>
<dbReference type="AlphaFoldDB" id="A0AAN7BP34"/>
<reference evidence="1" key="1">
    <citation type="journal article" date="2023" name="Mol. Phylogenet. Evol.">
        <title>Genome-scale phylogeny and comparative genomics of the fungal order Sordariales.</title>
        <authorList>
            <person name="Hensen N."/>
            <person name="Bonometti L."/>
            <person name="Westerberg I."/>
            <person name="Brannstrom I.O."/>
            <person name="Guillou S."/>
            <person name="Cros-Aarteil S."/>
            <person name="Calhoun S."/>
            <person name="Haridas S."/>
            <person name="Kuo A."/>
            <person name="Mondo S."/>
            <person name="Pangilinan J."/>
            <person name="Riley R."/>
            <person name="LaButti K."/>
            <person name="Andreopoulos B."/>
            <person name="Lipzen A."/>
            <person name="Chen C."/>
            <person name="Yan M."/>
            <person name="Daum C."/>
            <person name="Ng V."/>
            <person name="Clum A."/>
            <person name="Steindorff A."/>
            <person name="Ohm R.A."/>
            <person name="Martin F."/>
            <person name="Silar P."/>
            <person name="Natvig D.O."/>
            <person name="Lalanne C."/>
            <person name="Gautier V."/>
            <person name="Ament-Velasquez S.L."/>
            <person name="Kruys A."/>
            <person name="Hutchinson M.I."/>
            <person name="Powell A.J."/>
            <person name="Barry K."/>
            <person name="Miller A.N."/>
            <person name="Grigoriev I.V."/>
            <person name="Debuchy R."/>
            <person name="Gladieux P."/>
            <person name="Hiltunen Thoren M."/>
            <person name="Johannesson H."/>
        </authorList>
    </citation>
    <scope>NUCLEOTIDE SEQUENCE</scope>
    <source>
        <strain evidence="1">CBS 990.96</strain>
    </source>
</reference>
<reference evidence="1" key="2">
    <citation type="submission" date="2023-05" db="EMBL/GenBank/DDBJ databases">
        <authorList>
            <consortium name="Lawrence Berkeley National Laboratory"/>
            <person name="Steindorff A."/>
            <person name="Hensen N."/>
            <person name="Bonometti L."/>
            <person name="Westerberg I."/>
            <person name="Brannstrom I.O."/>
            <person name="Guillou S."/>
            <person name="Cros-Aarteil S."/>
            <person name="Calhoun S."/>
            <person name="Haridas S."/>
            <person name="Kuo A."/>
            <person name="Mondo S."/>
            <person name="Pangilinan J."/>
            <person name="Riley R."/>
            <person name="Labutti K."/>
            <person name="Andreopoulos B."/>
            <person name="Lipzen A."/>
            <person name="Chen C."/>
            <person name="Yanf M."/>
            <person name="Daum C."/>
            <person name="Ng V."/>
            <person name="Clum A."/>
            <person name="Ohm R."/>
            <person name="Martin F."/>
            <person name="Silar P."/>
            <person name="Natvig D."/>
            <person name="Lalanne C."/>
            <person name="Gautier V."/>
            <person name="Ament-Velasquez S.L."/>
            <person name="Kruys A."/>
            <person name="Hutchinson M.I."/>
            <person name="Powell A.J."/>
            <person name="Barry K."/>
            <person name="Miller A.N."/>
            <person name="Grigoriev I.V."/>
            <person name="Debuchy R."/>
            <person name="Gladieux P."/>
            <person name="Thoren M.H."/>
            <person name="Johannesson H."/>
        </authorList>
    </citation>
    <scope>NUCLEOTIDE SEQUENCE</scope>
    <source>
        <strain evidence="1">CBS 990.96</strain>
    </source>
</reference>